<reference evidence="10" key="2">
    <citation type="submission" date="2025-05" db="UniProtKB">
        <authorList>
            <consortium name="Ensembl"/>
        </authorList>
    </citation>
    <scope>IDENTIFICATION</scope>
</reference>
<evidence type="ECO:0000256" key="3">
    <source>
        <dbReference type="ARBA" id="ARBA00022514"/>
    </source>
</evidence>
<accession>A0A3P8VCW5</accession>
<proteinExistence type="inferred from homology"/>
<dbReference type="STRING" id="244447.ENSCSEP00000012044"/>
<evidence type="ECO:0000256" key="6">
    <source>
        <dbReference type="ARBA" id="ARBA00023118"/>
    </source>
</evidence>
<evidence type="ECO:0000256" key="9">
    <source>
        <dbReference type="SAM" id="SignalP"/>
    </source>
</evidence>
<name>A0A3P8VCW5_CYNSE</name>
<evidence type="ECO:0000313" key="11">
    <source>
        <dbReference type="Proteomes" id="UP000265120"/>
    </source>
</evidence>
<dbReference type="GeneID" id="103381580"/>
<organism evidence="10 11">
    <name type="scientific">Cynoglossus semilaevis</name>
    <name type="common">Tongue sole</name>
    <dbReference type="NCBI Taxonomy" id="244447"/>
    <lineage>
        <taxon>Eukaryota</taxon>
        <taxon>Metazoa</taxon>
        <taxon>Chordata</taxon>
        <taxon>Craniata</taxon>
        <taxon>Vertebrata</taxon>
        <taxon>Euteleostomi</taxon>
        <taxon>Actinopterygii</taxon>
        <taxon>Neopterygii</taxon>
        <taxon>Teleostei</taxon>
        <taxon>Neoteleostei</taxon>
        <taxon>Acanthomorphata</taxon>
        <taxon>Carangaria</taxon>
        <taxon>Pleuronectiformes</taxon>
        <taxon>Pleuronectoidei</taxon>
        <taxon>Cynoglossidae</taxon>
        <taxon>Cynoglossinae</taxon>
        <taxon>Cynoglossus</taxon>
    </lineage>
</organism>
<evidence type="ECO:0000256" key="5">
    <source>
        <dbReference type="ARBA" id="ARBA00022729"/>
    </source>
</evidence>
<dbReference type="Ensembl" id="ENSCSET00000012187.1">
    <property type="protein sequence ID" value="ENSCSEP00000012044.1"/>
    <property type="gene ID" value="ENSCSEG00000007766.1"/>
</dbReference>
<dbReference type="RefSeq" id="XP_008312229.1">
    <property type="nucleotide sequence ID" value="XM_008314007.2"/>
</dbReference>
<reference evidence="10 11" key="1">
    <citation type="journal article" date="2014" name="Nat. Genet.">
        <title>Whole-genome sequence of a flatfish provides insights into ZW sex chromosome evolution and adaptation to a benthic lifestyle.</title>
        <authorList>
            <person name="Chen S."/>
            <person name="Zhang G."/>
            <person name="Shao C."/>
            <person name="Huang Q."/>
            <person name="Liu G."/>
            <person name="Zhang P."/>
            <person name="Song W."/>
            <person name="An N."/>
            <person name="Chalopin D."/>
            <person name="Volff J.N."/>
            <person name="Hong Y."/>
            <person name="Li Q."/>
            <person name="Sha Z."/>
            <person name="Zhou H."/>
            <person name="Xie M."/>
            <person name="Yu Q."/>
            <person name="Liu Y."/>
            <person name="Xiang H."/>
            <person name="Wang N."/>
            <person name="Wu K."/>
            <person name="Yang C."/>
            <person name="Zhou Q."/>
            <person name="Liao X."/>
            <person name="Yang L."/>
            <person name="Hu Q."/>
            <person name="Zhang J."/>
            <person name="Meng L."/>
            <person name="Jin L."/>
            <person name="Tian Y."/>
            <person name="Lian J."/>
            <person name="Yang J."/>
            <person name="Miao G."/>
            <person name="Liu S."/>
            <person name="Liang Z."/>
            <person name="Yan F."/>
            <person name="Li Y."/>
            <person name="Sun B."/>
            <person name="Zhang H."/>
            <person name="Zhang J."/>
            <person name="Zhu Y."/>
            <person name="Du M."/>
            <person name="Zhao Y."/>
            <person name="Schartl M."/>
            <person name="Tang Q."/>
            <person name="Wang J."/>
        </authorList>
    </citation>
    <scope>NUCLEOTIDE SEQUENCE</scope>
</reference>
<dbReference type="SMR" id="A0A3P8VCW5"/>
<dbReference type="SUPFAM" id="SSF47266">
    <property type="entry name" value="4-helical cytokines"/>
    <property type="match status" value="1"/>
</dbReference>
<dbReference type="OMA" id="GPEKQIW"/>
<keyword evidence="5 9" id="KW-0732">Signal</keyword>
<dbReference type="KEGG" id="csem:103381581"/>
<dbReference type="InterPro" id="IPR009079">
    <property type="entry name" value="4_helix_cytokine-like_core"/>
</dbReference>
<feature type="signal peptide" evidence="9">
    <location>
        <begin position="1"/>
        <end position="17"/>
    </location>
</feature>
<comment type="subcellular location">
    <subcellularLocation>
        <location evidence="1">Secreted</location>
    </subcellularLocation>
</comment>
<keyword evidence="3 8" id="KW-0202">Cytokine</keyword>
<dbReference type="InterPro" id="IPR000471">
    <property type="entry name" value="Interferon_alpha/beta/delta"/>
</dbReference>
<evidence type="ECO:0000256" key="4">
    <source>
        <dbReference type="ARBA" id="ARBA00022525"/>
    </source>
</evidence>
<feature type="chain" id="PRO_5044596972" evidence="9">
    <location>
        <begin position="18"/>
        <end position="183"/>
    </location>
</feature>
<dbReference type="PANTHER" id="PTHR11691:SF73">
    <property type="entry name" value="INTERFERON BETA"/>
    <property type="match status" value="1"/>
</dbReference>
<dbReference type="PANTHER" id="PTHR11691">
    <property type="entry name" value="TYPE I INTERFERON"/>
    <property type="match status" value="1"/>
</dbReference>
<dbReference type="SMART" id="SM00076">
    <property type="entry name" value="IFabd"/>
    <property type="match status" value="1"/>
</dbReference>
<dbReference type="OrthoDB" id="8924072at2759"/>
<comment type="similarity">
    <text evidence="2 8">Belongs to the alpha/beta interferon family.</text>
</comment>
<protein>
    <submittedName>
        <fullName evidence="10">Interferon phi 4</fullName>
    </submittedName>
</protein>
<keyword evidence="4" id="KW-0964">Secreted</keyword>
<dbReference type="AlphaFoldDB" id="A0A3P8VCW5"/>
<evidence type="ECO:0000256" key="2">
    <source>
        <dbReference type="ARBA" id="ARBA00011033"/>
    </source>
</evidence>
<dbReference type="GO" id="GO:0005125">
    <property type="term" value="F:cytokine activity"/>
    <property type="evidence" value="ECO:0007669"/>
    <property type="project" value="UniProtKB-KW"/>
</dbReference>
<dbReference type="Pfam" id="PF00143">
    <property type="entry name" value="Interferon"/>
    <property type="match status" value="1"/>
</dbReference>
<dbReference type="GO" id="GO:0051607">
    <property type="term" value="P:defense response to virus"/>
    <property type="evidence" value="ECO:0007669"/>
    <property type="project" value="UniProtKB-KW"/>
</dbReference>
<keyword evidence="6 8" id="KW-0051">Antiviral defense</keyword>
<dbReference type="Proteomes" id="UP000265120">
    <property type="component" value="Chromosome 8"/>
</dbReference>
<dbReference type="KEGG" id="csem:103381580"/>
<evidence type="ECO:0000256" key="1">
    <source>
        <dbReference type="ARBA" id="ARBA00004613"/>
    </source>
</evidence>
<keyword evidence="11" id="KW-1185">Reference proteome</keyword>
<evidence type="ECO:0000256" key="7">
    <source>
        <dbReference type="ARBA" id="ARBA00023157"/>
    </source>
</evidence>
<dbReference type="Gene3D" id="1.20.1250.10">
    <property type="match status" value="1"/>
</dbReference>
<sequence>MISRVLLVCLFLGVCSGVSTLSCRWLDHKFKVFSENSLKLFQSLTNNSTNTTEDAALEETVAFPDDLYSQADKDSAEVKLGFTAQVLEEMVDLLHEDHSATSWEERTLKNFFNLVSQQINHLRSCIGEHSHKKKNKKLQLYFKRLSCHILERQGHSAEAWELVRTEMEYHLTRADLLVSSLLD</sequence>
<dbReference type="GO" id="GO:0006955">
    <property type="term" value="P:immune response"/>
    <property type="evidence" value="ECO:0007669"/>
    <property type="project" value="UniProtKB-ARBA"/>
</dbReference>
<evidence type="ECO:0000313" key="10">
    <source>
        <dbReference type="Ensembl" id="ENSCSEP00000012044.1"/>
    </source>
</evidence>
<dbReference type="GO" id="GO:0005126">
    <property type="term" value="F:cytokine receptor binding"/>
    <property type="evidence" value="ECO:0007669"/>
    <property type="project" value="InterPro"/>
</dbReference>
<keyword evidence="7" id="KW-1015">Disulfide bond</keyword>
<dbReference type="GO" id="GO:0005615">
    <property type="term" value="C:extracellular space"/>
    <property type="evidence" value="ECO:0007669"/>
    <property type="project" value="UniProtKB-KW"/>
</dbReference>
<evidence type="ECO:0000256" key="8">
    <source>
        <dbReference type="RuleBase" id="RU000436"/>
    </source>
</evidence>
<dbReference type="GeneTree" id="ENSGT00510000050089"/>
<dbReference type="GO" id="GO:0043330">
    <property type="term" value="P:response to exogenous dsRNA"/>
    <property type="evidence" value="ECO:0007669"/>
    <property type="project" value="TreeGrafter"/>
</dbReference>
<dbReference type="PROSITE" id="PS51257">
    <property type="entry name" value="PROKAR_LIPOPROTEIN"/>
    <property type="match status" value="1"/>
</dbReference>
<dbReference type="Ensembl" id="ENSCSET00000012213.1">
    <property type="protein sequence ID" value="ENSCSEP00000012070.1"/>
    <property type="gene ID" value="ENSCSEG00000007784.1"/>
</dbReference>